<organism evidence="8">
    <name type="scientific">marine metagenome</name>
    <dbReference type="NCBI Taxonomy" id="408172"/>
    <lineage>
        <taxon>unclassified sequences</taxon>
        <taxon>metagenomes</taxon>
        <taxon>ecological metagenomes</taxon>
    </lineage>
</organism>
<feature type="non-terminal residue" evidence="8">
    <location>
        <position position="550"/>
    </location>
</feature>
<feature type="transmembrane region" description="Helical" evidence="5">
    <location>
        <begin position="413"/>
        <end position="439"/>
    </location>
</feature>
<dbReference type="InterPro" id="IPR001750">
    <property type="entry name" value="ND/Mrp_TM"/>
</dbReference>
<evidence type="ECO:0000259" key="6">
    <source>
        <dbReference type="Pfam" id="PF00361"/>
    </source>
</evidence>
<evidence type="ECO:0000256" key="1">
    <source>
        <dbReference type="ARBA" id="ARBA00004141"/>
    </source>
</evidence>
<dbReference type="NCBIfam" id="TIGR01974">
    <property type="entry name" value="NDH_I_L"/>
    <property type="match status" value="1"/>
</dbReference>
<feature type="transmembrane region" description="Helical" evidence="5">
    <location>
        <begin position="140"/>
        <end position="160"/>
    </location>
</feature>
<name>A0A381XST1_9ZZZZ</name>
<feature type="transmembrane region" description="Helical" evidence="5">
    <location>
        <begin position="77"/>
        <end position="103"/>
    </location>
</feature>
<dbReference type="Pfam" id="PF00361">
    <property type="entry name" value="Proton_antipo_M"/>
    <property type="match status" value="1"/>
</dbReference>
<dbReference type="GO" id="GO:0008137">
    <property type="term" value="F:NADH dehydrogenase (ubiquinone) activity"/>
    <property type="evidence" value="ECO:0007669"/>
    <property type="project" value="InterPro"/>
</dbReference>
<feature type="transmembrane region" description="Helical" evidence="5">
    <location>
        <begin position="460"/>
        <end position="480"/>
    </location>
</feature>
<reference evidence="8" key="1">
    <citation type="submission" date="2018-05" db="EMBL/GenBank/DDBJ databases">
        <authorList>
            <person name="Lanie J.A."/>
            <person name="Ng W.-L."/>
            <person name="Kazmierczak K.M."/>
            <person name="Andrzejewski T.M."/>
            <person name="Davidsen T.M."/>
            <person name="Wayne K.J."/>
            <person name="Tettelin H."/>
            <person name="Glass J.I."/>
            <person name="Rusch D."/>
            <person name="Podicherti R."/>
            <person name="Tsui H.-C.T."/>
            <person name="Winkler M.E."/>
        </authorList>
    </citation>
    <scope>NUCLEOTIDE SEQUENCE</scope>
</reference>
<feature type="transmembrane region" description="Helical" evidence="5">
    <location>
        <begin position="308"/>
        <end position="330"/>
    </location>
</feature>
<feature type="transmembrane region" description="Helical" evidence="5">
    <location>
        <begin position="33"/>
        <end position="57"/>
    </location>
</feature>
<dbReference type="PRINTS" id="PR01434">
    <property type="entry name" value="NADHDHGNASE5"/>
</dbReference>
<feature type="transmembrane region" description="Helical" evidence="5">
    <location>
        <begin position="181"/>
        <end position="203"/>
    </location>
</feature>
<keyword evidence="3 5" id="KW-1133">Transmembrane helix</keyword>
<evidence type="ECO:0000256" key="3">
    <source>
        <dbReference type="ARBA" id="ARBA00022989"/>
    </source>
</evidence>
<sequence length="550" mass="59848">MILSAEFAWIIPGLAVIAFCITSLFGKNLPYKGIFLPIAAALLGFIFFCLIFVDFISTGFNPTSVSIDWIVIDNWSITWGFAIDEISILMLGLVTFISLLVQIYSVGYMSGDSRISWYFAVHALFAGAMLALVLADNLLFLYFCWELVGLGSYLLIGFWFEKKTASEAAKKAFITTRLGDVGLLIGIILLFKATGTFHIPSIIHAAQNGAIPEATLMWSSLLLFLGAMGKSAQFPFHVWLPDAMEGPTPVSALIHAATMVVAGVYLIARMLPLLEIVPGFLTLVATVGLFTFLFAGIIALVMTDIKKILAYSTISHLGLMVLTLGAGGLAAAMFHLVVHGFSKALLFLGAGSVMHGMNGETDCWKMGGLRRNMSVTGVTFLVGCLSLAGIVPLSGFFSKDEMLLSIHEGLGPIFLFITLAGVFLSSLYMIRLFCVIFIGEPRSEGAKNSHESPRVMTYPLVILAVFGTVLGILALPLPLGDFEGLGNFIDSKHHFHLSPWITPLSLLIALSGLVIGYMCYGYHKISHHLVALRFGYLYKLTLSKFYIDEI</sequence>
<dbReference type="InterPro" id="IPR003945">
    <property type="entry name" value="NU5C-like"/>
</dbReference>
<feature type="transmembrane region" description="Helical" evidence="5">
    <location>
        <begin position="375"/>
        <end position="393"/>
    </location>
</feature>
<keyword evidence="2 5" id="KW-0812">Transmembrane</keyword>
<dbReference type="GO" id="GO:0016020">
    <property type="term" value="C:membrane"/>
    <property type="evidence" value="ECO:0007669"/>
    <property type="project" value="UniProtKB-SubCell"/>
</dbReference>
<feature type="transmembrane region" description="Helical" evidence="5">
    <location>
        <begin position="115"/>
        <end position="134"/>
    </location>
</feature>
<dbReference type="GO" id="GO:0015990">
    <property type="term" value="P:electron transport coupled proton transport"/>
    <property type="evidence" value="ECO:0007669"/>
    <property type="project" value="TreeGrafter"/>
</dbReference>
<feature type="domain" description="NADH:quinone oxidoreductase/Mrp antiporter transmembrane" evidence="6">
    <location>
        <begin position="135"/>
        <end position="423"/>
    </location>
</feature>
<feature type="transmembrane region" description="Helical" evidence="5">
    <location>
        <begin position="209"/>
        <end position="229"/>
    </location>
</feature>
<evidence type="ECO:0000259" key="7">
    <source>
        <dbReference type="Pfam" id="PF00662"/>
    </source>
</evidence>
<dbReference type="PRINTS" id="PR01435">
    <property type="entry name" value="NPOXDRDTASE5"/>
</dbReference>
<dbReference type="NCBIfam" id="NF005141">
    <property type="entry name" value="PRK06590.1"/>
    <property type="match status" value="1"/>
</dbReference>
<evidence type="ECO:0000256" key="5">
    <source>
        <dbReference type="SAM" id="Phobius"/>
    </source>
</evidence>
<gene>
    <name evidence="8" type="ORF">METZ01_LOCUS120683</name>
</gene>
<comment type="subcellular location">
    <subcellularLocation>
        <location evidence="1">Membrane</location>
        <topology evidence="1">Multi-pass membrane protein</topology>
    </subcellularLocation>
</comment>
<feature type="transmembrane region" description="Helical" evidence="5">
    <location>
        <begin position="6"/>
        <end position="26"/>
    </location>
</feature>
<dbReference type="Pfam" id="PF00662">
    <property type="entry name" value="Proton_antipo_N"/>
    <property type="match status" value="1"/>
</dbReference>
<dbReference type="AlphaFoldDB" id="A0A381XST1"/>
<dbReference type="EMBL" id="UINC01016256">
    <property type="protein sequence ID" value="SVA67829.1"/>
    <property type="molecule type" value="Genomic_DNA"/>
</dbReference>
<dbReference type="PANTHER" id="PTHR42829:SF2">
    <property type="entry name" value="NADH-UBIQUINONE OXIDOREDUCTASE CHAIN 5"/>
    <property type="match status" value="1"/>
</dbReference>
<feature type="transmembrane region" description="Helical" evidence="5">
    <location>
        <begin position="250"/>
        <end position="268"/>
    </location>
</feature>
<dbReference type="GO" id="GO:0003954">
    <property type="term" value="F:NADH dehydrogenase activity"/>
    <property type="evidence" value="ECO:0007669"/>
    <property type="project" value="TreeGrafter"/>
</dbReference>
<accession>A0A381XST1</accession>
<evidence type="ECO:0008006" key="9">
    <source>
        <dbReference type="Google" id="ProtNLM"/>
    </source>
</evidence>
<dbReference type="PANTHER" id="PTHR42829">
    <property type="entry name" value="NADH-UBIQUINONE OXIDOREDUCTASE CHAIN 5"/>
    <property type="match status" value="1"/>
</dbReference>
<dbReference type="InterPro" id="IPR001516">
    <property type="entry name" value="Proton_antipo_N"/>
</dbReference>
<dbReference type="InterPro" id="IPR018393">
    <property type="entry name" value="NADHpl_OxRdtase_5_subgr"/>
</dbReference>
<feature type="transmembrane region" description="Helical" evidence="5">
    <location>
        <begin position="280"/>
        <end position="301"/>
    </location>
</feature>
<proteinExistence type="predicted"/>
<evidence type="ECO:0000256" key="4">
    <source>
        <dbReference type="ARBA" id="ARBA00023136"/>
    </source>
</evidence>
<dbReference type="GO" id="GO:0042773">
    <property type="term" value="P:ATP synthesis coupled electron transport"/>
    <property type="evidence" value="ECO:0007669"/>
    <property type="project" value="InterPro"/>
</dbReference>
<evidence type="ECO:0000313" key="8">
    <source>
        <dbReference type="EMBL" id="SVA67829.1"/>
    </source>
</evidence>
<protein>
    <recommendedName>
        <fullName evidence="9">NADH:quinone oxidoreductase/Mrp antiporter membrane subunit domain-containing protein</fullName>
    </recommendedName>
</protein>
<keyword evidence="4 5" id="KW-0472">Membrane</keyword>
<feature type="transmembrane region" description="Helical" evidence="5">
    <location>
        <begin position="500"/>
        <end position="520"/>
    </location>
</feature>
<feature type="domain" description="NADH-Ubiquinone oxidoreductase (complex I) chain 5 N-terminal" evidence="7">
    <location>
        <begin position="69"/>
        <end position="119"/>
    </location>
</feature>
<feature type="transmembrane region" description="Helical" evidence="5">
    <location>
        <begin position="336"/>
        <end position="354"/>
    </location>
</feature>
<evidence type="ECO:0000256" key="2">
    <source>
        <dbReference type="ARBA" id="ARBA00022692"/>
    </source>
</evidence>